<accession>A0ABR2G1A6</accession>
<gene>
    <name evidence="1" type="ORF">V6N12_024438</name>
</gene>
<evidence type="ECO:0000313" key="1">
    <source>
        <dbReference type="EMBL" id="KAK8590054.1"/>
    </source>
</evidence>
<keyword evidence="2" id="KW-1185">Reference proteome</keyword>
<evidence type="ECO:0000313" key="2">
    <source>
        <dbReference type="Proteomes" id="UP001472677"/>
    </source>
</evidence>
<name>A0ABR2G1A6_9ROSI</name>
<protein>
    <submittedName>
        <fullName evidence="1">Uncharacterized protein</fullName>
    </submittedName>
</protein>
<comment type="caution">
    <text evidence="1">The sequence shown here is derived from an EMBL/GenBank/DDBJ whole genome shotgun (WGS) entry which is preliminary data.</text>
</comment>
<organism evidence="1 2">
    <name type="scientific">Hibiscus sabdariffa</name>
    <name type="common">roselle</name>
    <dbReference type="NCBI Taxonomy" id="183260"/>
    <lineage>
        <taxon>Eukaryota</taxon>
        <taxon>Viridiplantae</taxon>
        <taxon>Streptophyta</taxon>
        <taxon>Embryophyta</taxon>
        <taxon>Tracheophyta</taxon>
        <taxon>Spermatophyta</taxon>
        <taxon>Magnoliopsida</taxon>
        <taxon>eudicotyledons</taxon>
        <taxon>Gunneridae</taxon>
        <taxon>Pentapetalae</taxon>
        <taxon>rosids</taxon>
        <taxon>malvids</taxon>
        <taxon>Malvales</taxon>
        <taxon>Malvaceae</taxon>
        <taxon>Malvoideae</taxon>
        <taxon>Hibiscus</taxon>
    </lineage>
</organism>
<dbReference type="EMBL" id="JBBPBM010000004">
    <property type="protein sequence ID" value="KAK8590054.1"/>
    <property type="molecule type" value="Genomic_DNA"/>
</dbReference>
<sequence length="302" mass="32983">MSYANPNSLSTDIPIGGLPEPSRGEVPVCHQENLLQILHCPILESPCSPIDNSLFSNPKRARNALDAFIDVVENDILYDFDMKKSDVEDGNSVNEMDDEIYLADDDVIVSQDSHFPIIRFLDRAHTLLDVRIVEDPPPPINEAVDSNGFSSENLFGPWMLADTNWCRCGCLGKVEEVSKSTASSRAKKGINIDGVCGNVHVTPLKEGQIPKVSSCAAITPIGHHLATIVMEEREQSRGHSRTTDVAKRGHGDSMCKGLCPKKQTAFKAPSIPSCLNGFSPPLMAIQGGKIRCPLIQVNLRIQ</sequence>
<proteinExistence type="predicted"/>
<reference evidence="1 2" key="1">
    <citation type="journal article" date="2024" name="G3 (Bethesda)">
        <title>Genome assembly of Hibiscus sabdariffa L. provides insights into metabolisms of medicinal natural products.</title>
        <authorList>
            <person name="Kim T."/>
        </authorList>
    </citation>
    <scope>NUCLEOTIDE SEQUENCE [LARGE SCALE GENOMIC DNA]</scope>
    <source>
        <strain evidence="1">TK-2024</strain>
        <tissue evidence="1">Old leaves</tissue>
    </source>
</reference>
<dbReference type="Proteomes" id="UP001472677">
    <property type="component" value="Unassembled WGS sequence"/>
</dbReference>